<sequence length="112" mass="13196">MKKYDLTNLRQMASGDEEFFIEMLRTFVQELPEDVQAMNQAVENHNPQLTFQIAHKMKPNLQMFGLDLSEEVKKLEHWSKDKSTKEEILPEAKKISDTVLHVCQEIKEDYNI</sequence>
<dbReference type="InterPro" id="IPR036641">
    <property type="entry name" value="HPT_dom_sf"/>
</dbReference>
<dbReference type="Proteomes" id="UP000317169">
    <property type="component" value="Unassembled WGS sequence"/>
</dbReference>
<dbReference type="EMBL" id="VIAR01000012">
    <property type="protein sequence ID" value="TQD35458.1"/>
    <property type="molecule type" value="Genomic_DNA"/>
</dbReference>
<dbReference type="PROSITE" id="PS50894">
    <property type="entry name" value="HPT"/>
    <property type="match status" value="1"/>
</dbReference>
<feature type="modified residue" description="Phosphohistidine" evidence="1">
    <location>
        <position position="55"/>
    </location>
</feature>
<dbReference type="OrthoDB" id="7478530at2"/>
<gene>
    <name evidence="3" type="ORF">FKR84_11355</name>
</gene>
<reference evidence="3 4" key="1">
    <citation type="submission" date="2019-06" db="EMBL/GenBank/DDBJ databases">
        <title>Flavibacter putida gen. nov., sp. nov., a novel marine bacterium of the family Flavobacteriaceae isolated from coastal seawater.</title>
        <authorList>
            <person name="Feng X."/>
        </authorList>
    </citation>
    <scope>NUCLEOTIDE SEQUENCE [LARGE SCALE GENOMIC DNA]</scope>
    <source>
        <strain evidence="3 4">PLHSN227</strain>
    </source>
</reference>
<comment type="caution">
    <text evidence="3">The sequence shown here is derived from an EMBL/GenBank/DDBJ whole genome shotgun (WGS) entry which is preliminary data.</text>
</comment>
<dbReference type="AlphaFoldDB" id="A0A507ZHV9"/>
<evidence type="ECO:0000313" key="3">
    <source>
        <dbReference type="EMBL" id="TQD35458.1"/>
    </source>
</evidence>
<dbReference type="InterPro" id="IPR008207">
    <property type="entry name" value="Sig_transdc_His_kin_Hpt_dom"/>
</dbReference>
<dbReference type="Gene3D" id="1.20.120.160">
    <property type="entry name" value="HPT domain"/>
    <property type="match status" value="1"/>
</dbReference>
<dbReference type="SUPFAM" id="SSF47226">
    <property type="entry name" value="Histidine-containing phosphotransfer domain, HPT domain"/>
    <property type="match status" value="1"/>
</dbReference>
<dbReference type="Pfam" id="PF01627">
    <property type="entry name" value="Hpt"/>
    <property type="match status" value="1"/>
</dbReference>
<keyword evidence="1" id="KW-0597">Phosphoprotein</keyword>
<dbReference type="RefSeq" id="WP_141422432.1">
    <property type="nucleotide sequence ID" value="NZ_VIAR01000012.1"/>
</dbReference>
<organism evidence="3 4">
    <name type="scientific">Haloflavibacter putidus</name>
    <dbReference type="NCBI Taxonomy" id="2576776"/>
    <lineage>
        <taxon>Bacteria</taxon>
        <taxon>Pseudomonadati</taxon>
        <taxon>Bacteroidota</taxon>
        <taxon>Flavobacteriia</taxon>
        <taxon>Flavobacteriales</taxon>
        <taxon>Flavobacteriaceae</taxon>
        <taxon>Haloflavibacter</taxon>
    </lineage>
</organism>
<accession>A0A507ZHV9</accession>
<name>A0A507ZHV9_9FLAO</name>
<proteinExistence type="predicted"/>
<feature type="domain" description="HPt" evidence="2">
    <location>
        <begin position="16"/>
        <end position="112"/>
    </location>
</feature>
<protein>
    <submittedName>
        <fullName evidence="3">Hpt domain-containing protein</fullName>
    </submittedName>
</protein>
<keyword evidence="4" id="KW-1185">Reference proteome</keyword>
<evidence type="ECO:0000259" key="2">
    <source>
        <dbReference type="PROSITE" id="PS50894"/>
    </source>
</evidence>
<dbReference type="GO" id="GO:0004672">
    <property type="term" value="F:protein kinase activity"/>
    <property type="evidence" value="ECO:0007669"/>
    <property type="project" value="UniProtKB-ARBA"/>
</dbReference>
<dbReference type="GO" id="GO:0000160">
    <property type="term" value="P:phosphorelay signal transduction system"/>
    <property type="evidence" value="ECO:0007669"/>
    <property type="project" value="InterPro"/>
</dbReference>
<evidence type="ECO:0000256" key="1">
    <source>
        <dbReference type="PROSITE-ProRule" id="PRU00110"/>
    </source>
</evidence>
<evidence type="ECO:0000313" key="4">
    <source>
        <dbReference type="Proteomes" id="UP000317169"/>
    </source>
</evidence>